<sequence length="130" mass="15212">MERKAEQDIARKLKVLNHAKEHGNISKTGRYFGICRETFYTWRSAYESGGNNALVNNKPCPENQTLRVPRAIEDKIVYLRSTYHFGPDMIVWHLQRYHDIKVSHTYFTELRLQETLQVSSTFVLGRILGI</sequence>
<accession>A0A1J5RYK2</accession>
<dbReference type="AlphaFoldDB" id="A0A1J5RYK2"/>
<dbReference type="SUPFAM" id="SSF48295">
    <property type="entry name" value="TrpR-like"/>
    <property type="match status" value="1"/>
</dbReference>
<dbReference type="GO" id="GO:0043565">
    <property type="term" value="F:sequence-specific DNA binding"/>
    <property type="evidence" value="ECO:0007669"/>
    <property type="project" value="InterPro"/>
</dbReference>
<dbReference type="InterPro" id="IPR055247">
    <property type="entry name" value="InsJ-like_HTH"/>
</dbReference>
<dbReference type="InterPro" id="IPR010921">
    <property type="entry name" value="Trp_repressor/repl_initiator"/>
</dbReference>
<evidence type="ECO:0000259" key="1">
    <source>
        <dbReference type="Pfam" id="PF13518"/>
    </source>
</evidence>
<reference evidence="2" key="1">
    <citation type="submission" date="2016-10" db="EMBL/GenBank/DDBJ databases">
        <title>Sequence of Gallionella enrichment culture.</title>
        <authorList>
            <person name="Poehlein A."/>
            <person name="Muehling M."/>
            <person name="Daniel R."/>
        </authorList>
    </citation>
    <scope>NUCLEOTIDE SEQUENCE</scope>
</reference>
<protein>
    <recommendedName>
        <fullName evidence="1">Insertion element IS150 protein InsJ-like helix-turn-helix domain-containing protein</fullName>
    </recommendedName>
</protein>
<comment type="caution">
    <text evidence="2">The sequence shown here is derived from an EMBL/GenBank/DDBJ whole genome shotgun (WGS) entry which is preliminary data.</text>
</comment>
<feature type="domain" description="Insertion element IS150 protein InsJ-like helix-turn-helix" evidence="1">
    <location>
        <begin position="11"/>
        <end position="58"/>
    </location>
</feature>
<gene>
    <name evidence="2" type="ORF">GALL_169630</name>
</gene>
<organism evidence="2">
    <name type="scientific">mine drainage metagenome</name>
    <dbReference type="NCBI Taxonomy" id="410659"/>
    <lineage>
        <taxon>unclassified sequences</taxon>
        <taxon>metagenomes</taxon>
        <taxon>ecological metagenomes</taxon>
    </lineage>
</organism>
<dbReference type="EMBL" id="MLJW01000089">
    <property type="protein sequence ID" value="OIR00999.1"/>
    <property type="molecule type" value="Genomic_DNA"/>
</dbReference>
<evidence type="ECO:0000313" key="2">
    <source>
        <dbReference type="EMBL" id="OIR00999.1"/>
    </source>
</evidence>
<name>A0A1J5RYK2_9ZZZZ</name>
<proteinExistence type="predicted"/>
<dbReference type="Pfam" id="PF13518">
    <property type="entry name" value="HTH_28"/>
    <property type="match status" value="1"/>
</dbReference>